<gene>
    <name evidence="1" type="ORF">ACO22_04059</name>
</gene>
<comment type="caution">
    <text evidence="1">The sequence shown here is derived from an EMBL/GenBank/DDBJ whole genome shotgun (WGS) entry which is preliminary data.</text>
</comment>
<organism evidence="1 2">
    <name type="scientific">Paracoccidioides brasiliensis</name>
    <dbReference type="NCBI Taxonomy" id="121759"/>
    <lineage>
        <taxon>Eukaryota</taxon>
        <taxon>Fungi</taxon>
        <taxon>Dikarya</taxon>
        <taxon>Ascomycota</taxon>
        <taxon>Pezizomycotina</taxon>
        <taxon>Eurotiomycetes</taxon>
        <taxon>Eurotiomycetidae</taxon>
        <taxon>Onygenales</taxon>
        <taxon>Ajellomycetaceae</taxon>
        <taxon>Paracoccidioides</taxon>
    </lineage>
</organism>
<dbReference type="VEuPathDB" id="FungiDB:PADG_11983"/>
<protein>
    <submittedName>
        <fullName evidence="1">Uncharacterized protein</fullName>
    </submittedName>
</protein>
<evidence type="ECO:0000313" key="2">
    <source>
        <dbReference type="Proteomes" id="UP000242814"/>
    </source>
</evidence>
<dbReference type="EMBL" id="LZYO01000154">
    <property type="protein sequence ID" value="ODH27890.1"/>
    <property type="molecule type" value="Genomic_DNA"/>
</dbReference>
<proteinExistence type="predicted"/>
<dbReference type="AlphaFoldDB" id="A0A1D2JEA2"/>
<reference evidence="1 2" key="1">
    <citation type="submission" date="2016-06" db="EMBL/GenBank/DDBJ databases">
        <authorList>
            <person name="Kjaerup R.B."/>
            <person name="Dalgaard T.S."/>
            <person name="Juul-Madsen H.R."/>
        </authorList>
    </citation>
    <scope>NUCLEOTIDE SEQUENCE [LARGE SCALE GENOMIC DNA]</scope>
    <source>
        <strain evidence="1 2">Pb300</strain>
    </source>
</reference>
<dbReference type="Proteomes" id="UP000242814">
    <property type="component" value="Unassembled WGS sequence"/>
</dbReference>
<evidence type="ECO:0000313" key="1">
    <source>
        <dbReference type="EMBL" id="ODH27890.1"/>
    </source>
</evidence>
<name>A0A1D2JEA2_PARBR</name>
<accession>A0A1D2JEA2</accession>
<sequence>MHGFSLRNPAAIKVYPGKQTPMHGRSLSRTRHSDGRCRDDDFYHIVDFAHKLEGLRIGNMKRLKSLKALVCLASITICSDDAKRDKQGGIGKDHVLRRFNNRLSGNY</sequence>